<dbReference type="RefSeq" id="XP_066069922.1">
    <property type="nucleotide sequence ID" value="XM_066213825.1"/>
</dbReference>
<feature type="compositionally biased region" description="Basic and acidic residues" evidence="2">
    <location>
        <begin position="422"/>
        <end position="432"/>
    </location>
</feature>
<accession>A0A1E3IG93</accession>
<evidence type="ECO:0000313" key="3">
    <source>
        <dbReference type="EMBL" id="WVN89222.1"/>
    </source>
</evidence>
<dbReference type="InterPro" id="IPR035979">
    <property type="entry name" value="RBD_domain_sf"/>
</dbReference>
<dbReference type="FunFam" id="3.30.70.330:FF:000414">
    <property type="entry name" value="Eukaryotic translation initiation factor 4H"/>
    <property type="match status" value="1"/>
</dbReference>
<dbReference type="InterPro" id="IPR012677">
    <property type="entry name" value="Nucleotide-bd_a/b_plait_sf"/>
</dbReference>
<dbReference type="InterPro" id="IPR000504">
    <property type="entry name" value="RRM_dom"/>
</dbReference>
<name>A0A1E3IG93_9TREE</name>
<dbReference type="OrthoDB" id="48651at2759"/>
<protein>
    <submittedName>
        <fullName evidence="3">Uncharacterized protein</fullName>
    </submittedName>
</protein>
<reference evidence="3" key="2">
    <citation type="journal article" date="2022" name="Elife">
        <title>Obligate sexual reproduction of a homothallic fungus closely related to the Cryptococcus pathogenic species complex.</title>
        <authorList>
            <person name="Passer A.R."/>
            <person name="Clancey S.A."/>
            <person name="Shea T."/>
            <person name="David-Palma M."/>
            <person name="Averette A.F."/>
            <person name="Boekhout T."/>
            <person name="Porcel B.M."/>
            <person name="Nowrousian M."/>
            <person name="Cuomo C.A."/>
            <person name="Sun S."/>
            <person name="Heitman J."/>
            <person name="Coelho M.A."/>
        </authorList>
    </citation>
    <scope>NUCLEOTIDE SEQUENCE</scope>
    <source>
        <strain evidence="3">CBS 7841</strain>
    </source>
</reference>
<feature type="region of interest" description="Disordered" evidence="2">
    <location>
        <begin position="22"/>
        <end position="80"/>
    </location>
</feature>
<reference evidence="3" key="3">
    <citation type="submission" date="2024-01" db="EMBL/GenBank/DDBJ databases">
        <authorList>
            <person name="Coelho M.A."/>
            <person name="David-Palma M."/>
            <person name="Shea T."/>
            <person name="Sun S."/>
            <person name="Cuomo C.A."/>
            <person name="Heitman J."/>
        </authorList>
    </citation>
    <scope>NUCLEOTIDE SEQUENCE</scope>
    <source>
        <strain evidence="3">CBS 7841</strain>
    </source>
</reference>
<dbReference type="PROSITE" id="PS50102">
    <property type="entry name" value="RRM"/>
    <property type="match status" value="1"/>
</dbReference>
<dbReference type="SUPFAM" id="SSF54928">
    <property type="entry name" value="RNA-binding domain, RBD"/>
    <property type="match status" value="1"/>
</dbReference>
<proteinExistence type="predicted"/>
<dbReference type="EMBL" id="CP143788">
    <property type="protein sequence ID" value="WVN89222.1"/>
    <property type="molecule type" value="Genomic_DNA"/>
</dbReference>
<dbReference type="AlphaFoldDB" id="A0A1E3IG93"/>
<evidence type="ECO:0000256" key="2">
    <source>
        <dbReference type="SAM" id="MobiDB-lite"/>
    </source>
</evidence>
<keyword evidence="4" id="KW-1185">Reference proteome</keyword>
<sequence>MAPKKKGQKIALQDFFQTAATEGSSWADEEYDLPTAPAARDDSVPKRGDPGYLDSMPDRSSRATGFPGAPSQREELPLPTVPPFTAFIGNLSFEPDVEDQVKDFFKDLSPVSVRIVKDPTGKPKGFGYVEFRTQDGLKEALNRSMSQLQGRSIRVNVAEAPSTSRHPPSAAEEASQWRRSTPLPTREPSYAPSSDLDWSSVRGAKFVPAPPSAGPLRRNSSGLGRSREPREPSAGDNVDQWRSNRPLADIKAGRDTPPHQAGANSGASSPSIADKEEVWSRGTKLRTPTSTSNVPSRQGSEAGDSPKLAPPTERKRLNLAPRTASANTSAPATAESNRAGIFGSAKPVDSAAREKAAEDKLAHREEERKKARESEKKKLRQEEEKGSLLQEEKLKSIRTAGANAGGAQPSGQQYNKLPAKKQPSDKPRRDEQGFETVTAHVQASQKPASGPKKDYSTRPQFSFAAAAGSLKNELVHAKDEEEQVTKEIEEVKI</sequence>
<feature type="region of interest" description="Disordered" evidence="2">
    <location>
        <begin position="157"/>
        <end position="457"/>
    </location>
</feature>
<feature type="compositionally biased region" description="Basic and acidic residues" evidence="2">
    <location>
        <begin position="351"/>
        <end position="395"/>
    </location>
</feature>
<organism evidence="3 4">
    <name type="scientific">Cryptococcus depauperatus CBS 7841</name>
    <dbReference type="NCBI Taxonomy" id="1295531"/>
    <lineage>
        <taxon>Eukaryota</taxon>
        <taxon>Fungi</taxon>
        <taxon>Dikarya</taxon>
        <taxon>Basidiomycota</taxon>
        <taxon>Agaricomycotina</taxon>
        <taxon>Tremellomycetes</taxon>
        <taxon>Tremellales</taxon>
        <taxon>Cryptococcaceae</taxon>
        <taxon>Cryptococcus</taxon>
    </lineage>
</organism>
<feature type="compositionally biased region" description="Polar residues" evidence="2">
    <location>
        <begin position="286"/>
        <end position="299"/>
    </location>
</feature>
<dbReference type="GO" id="GO:0005730">
    <property type="term" value="C:nucleolus"/>
    <property type="evidence" value="ECO:0007669"/>
    <property type="project" value="TreeGrafter"/>
</dbReference>
<feature type="compositionally biased region" description="Basic and acidic residues" evidence="2">
    <location>
        <begin position="39"/>
        <end position="49"/>
    </location>
</feature>
<dbReference type="PANTHER" id="PTHR23236:SF11">
    <property type="entry name" value="EUKARYOTIC TRANSLATION INITIATION FACTOR 4H"/>
    <property type="match status" value="1"/>
</dbReference>
<dbReference type="SMART" id="SM00360">
    <property type="entry name" value="RRM"/>
    <property type="match status" value="1"/>
</dbReference>
<feature type="compositionally biased region" description="Low complexity" evidence="2">
    <location>
        <begin position="320"/>
        <end position="337"/>
    </location>
</feature>
<dbReference type="Pfam" id="PF00076">
    <property type="entry name" value="RRM_1"/>
    <property type="match status" value="1"/>
</dbReference>
<gene>
    <name evidence="3" type="ORF">L203_104440</name>
</gene>
<evidence type="ECO:0000256" key="1">
    <source>
        <dbReference type="ARBA" id="ARBA00022884"/>
    </source>
</evidence>
<dbReference type="GeneID" id="91088650"/>
<dbReference type="PANTHER" id="PTHR23236">
    <property type="entry name" value="EUKARYOTIC TRANSLATION INITIATION FACTOR 4B/4H"/>
    <property type="match status" value="1"/>
</dbReference>
<dbReference type="Gene3D" id="3.30.70.330">
    <property type="match status" value="1"/>
</dbReference>
<feature type="region of interest" description="Disordered" evidence="2">
    <location>
        <begin position="474"/>
        <end position="493"/>
    </location>
</feature>
<dbReference type="Proteomes" id="UP000094043">
    <property type="component" value="Chromosome 5"/>
</dbReference>
<reference evidence="3" key="1">
    <citation type="submission" date="2016-06" db="EMBL/GenBank/DDBJ databases">
        <authorList>
            <person name="Cuomo C."/>
            <person name="Litvintseva A."/>
            <person name="Heitman J."/>
            <person name="Chen Y."/>
            <person name="Sun S."/>
            <person name="Springer D."/>
            <person name="Dromer F."/>
            <person name="Young S."/>
            <person name="Zeng Q."/>
            <person name="Chapman S."/>
            <person name="Gujja S."/>
            <person name="Saif S."/>
            <person name="Birren B."/>
        </authorList>
    </citation>
    <scope>NUCLEOTIDE SEQUENCE</scope>
    <source>
        <strain evidence="3">CBS 7841</strain>
    </source>
</reference>
<dbReference type="GO" id="GO:0003723">
    <property type="term" value="F:RNA binding"/>
    <property type="evidence" value="ECO:0007669"/>
    <property type="project" value="UniProtKB-UniRule"/>
</dbReference>
<dbReference type="KEGG" id="cdep:91088650"/>
<dbReference type="VEuPathDB" id="FungiDB:L203_03378"/>
<evidence type="ECO:0000313" key="4">
    <source>
        <dbReference type="Proteomes" id="UP000094043"/>
    </source>
</evidence>
<feature type="compositionally biased region" description="Polar residues" evidence="2">
    <location>
        <begin position="262"/>
        <end position="271"/>
    </location>
</feature>
<keyword evidence="1" id="KW-0694">RNA-binding</keyword>